<organism evidence="3 4">
    <name type="scientific">Kaistia soli DSM 19436</name>
    <dbReference type="NCBI Taxonomy" id="1122133"/>
    <lineage>
        <taxon>Bacteria</taxon>
        <taxon>Pseudomonadati</taxon>
        <taxon>Pseudomonadota</taxon>
        <taxon>Alphaproteobacteria</taxon>
        <taxon>Hyphomicrobiales</taxon>
        <taxon>Kaistiaceae</taxon>
        <taxon>Kaistia</taxon>
    </lineage>
</organism>
<dbReference type="Pfam" id="PF04909">
    <property type="entry name" value="Amidohydro_2"/>
    <property type="match status" value="1"/>
</dbReference>
<protein>
    <recommendedName>
        <fullName evidence="2">Amidohydrolase-related domain-containing protein</fullName>
    </recommendedName>
</protein>
<feature type="domain" description="Amidohydrolase-related" evidence="2">
    <location>
        <begin position="7"/>
        <end position="256"/>
    </location>
</feature>
<dbReference type="RefSeq" id="WP_073056383.1">
    <property type="nucleotide sequence ID" value="NZ_FQUP01000004.1"/>
</dbReference>
<dbReference type="Proteomes" id="UP000184485">
    <property type="component" value="Unassembled WGS sequence"/>
</dbReference>
<evidence type="ECO:0000313" key="3">
    <source>
        <dbReference type="EMBL" id="SHG32044.1"/>
    </source>
</evidence>
<dbReference type="GO" id="GO:0016787">
    <property type="term" value="F:hydrolase activity"/>
    <property type="evidence" value="ECO:0007669"/>
    <property type="project" value="InterPro"/>
</dbReference>
<dbReference type="PANTHER" id="PTHR21240:SF19">
    <property type="entry name" value="CATALYTIC_ HYDROLASE"/>
    <property type="match status" value="1"/>
</dbReference>
<proteinExistence type="predicted"/>
<dbReference type="GO" id="GO:0016831">
    <property type="term" value="F:carboxy-lyase activity"/>
    <property type="evidence" value="ECO:0007669"/>
    <property type="project" value="InterPro"/>
</dbReference>
<dbReference type="EMBL" id="FQUP01000004">
    <property type="protein sequence ID" value="SHG32044.1"/>
    <property type="molecule type" value="Genomic_DNA"/>
</dbReference>
<dbReference type="STRING" id="1122133.SAMN02745157_4007"/>
<dbReference type="AlphaFoldDB" id="A0A1M5IUQ5"/>
<sequence>MTTRAFCDCHVNIWSEEHVLPLYAEQLARVRAGEMAPKADADTLYAEMAHVEKAIVFALRYGDSVGIESNDETTAAAVGKYPDKFVGFAYVDPRRADCMDMLVHAIEDLKLKGVKFGPIYNGVALSDPRLVPVYEYLQKHNIPLTMHMGTTFARNAPIDMGRAIHVEPIAQKYKDLVMVMAHMGHPWYEECIVVSRKQPNVYCEVSALSYRPWQYYNILICAQEYRIVDKIFFGTDFPFARVDESVDGLLGINDQLEGTKLPRVSRETMDRILQSDPFAHWWHGDNPLAR</sequence>
<keyword evidence="4" id="KW-1185">Reference proteome</keyword>
<gene>
    <name evidence="3" type="ORF">SAMN02745157_4007</name>
</gene>
<dbReference type="PANTHER" id="PTHR21240">
    <property type="entry name" value="2-AMINO-3-CARBOXYLMUCONATE-6-SEMIALDEHYDE DECARBOXYLASE"/>
    <property type="match status" value="1"/>
</dbReference>
<keyword evidence="1" id="KW-0456">Lyase</keyword>
<evidence type="ECO:0000313" key="4">
    <source>
        <dbReference type="Proteomes" id="UP000184485"/>
    </source>
</evidence>
<dbReference type="Gene3D" id="3.20.20.140">
    <property type="entry name" value="Metal-dependent hydrolases"/>
    <property type="match status" value="1"/>
</dbReference>
<accession>A0A1M5IUQ5</accession>
<dbReference type="InterPro" id="IPR032465">
    <property type="entry name" value="ACMSD"/>
</dbReference>
<dbReference type="CDD" id="cd01292">
    <property type="entry name" value="metallo-dependent_hydrolases"/>
    <property type="match status" value="1"/>
</dbReference>
<evidence type="ECO:0000256" key="1">
    <source>
        <dbReference type="ARBA" id="ARBA00023239"/>
    </source>
</evidence>
<reference evidence="3 4" key="1">
    <citation type="submission" date="2016-11" db="EMBL/GenBank/DDBJ databases">
        <authorList>
            <person name="Jaros S."/>
            <person name="Januszkiewicz K."/>
            <person name="Wedrychowicz H."/>
        </authorList>
    </citation>
    <scope>NUCLEOTIDE SEQUENCE [LARGE SCALE GENOMIC DNA]</scope>
    <source>
        <strain evidence="3 4">DSM 19436</strain>
    </source>
</reference>
<dbReference type="InterPro" id="IPR032466">
    <property type="entry name" value="Metal_Hydrolase"/>
</dbReference>
<dbReference type="InterPro" id="IPR006680">
    <property type="entry name" value="Amidohydro-rel"/>
</dbReference>
<name>A0A1M5IUQ5_9HYPH</name>
<evidence type="ECO:0000259" key="2">
    <source>
        <dbReference type="Pfam" id="PF04909"/>
    </source>
</evidence>
<dbReference type="OrthoDB" id="7325417at2"/>
<dbReference type="SUPFAM" id="SSF51556">
    <property type="entry name" value="Metallo-dependent hydrolases"/>
    <property type="match status" value="1"/>
</dbReference>